<name>A0A5C3LP66_9AGAR</name>
<dbReference type="InterPro" id="IPR011989">
    <property type="entry name" value="ARM-like"/>
</dbReference>
<dbReference type="STRING" id="68775.A0A5C3LP66"/>
<accession>A0A5C3LP66</accession>
<dbReference type="SUPFAM" id="SSF48371">
    <property type="entry name" value="ARM repeat"/>
    <property type="match status" value="1"/>
</dbReference>
<keyword evidence="3" id="KW-1185">Reference proteome</keyword>
<proteinExistence type="predicted"/>
<dbReference type="Proteomes" id="UP000308652">
    <property type="component" value="Unassembled WGS sequence"/>
</dbReference>
<reference evidence="2 3" key="1">
    <citation type="journal article" date="2019" name="Nat. Ecol. Evol.">
        <title>Megaphylogeny resolves global patterns of mushroom evolution.</title>
        <authorList>
            <person name="Varga T."/>
            <person name="Krizsan K."/>
            <person name="Foldi C."/>
            <person name="Dima B."/>
            <person name="Sanchez-Garcia M."/>
            <person name="Sanchez-Ramirez S."/>
            <person name="Szollosi G.J."/>
            <person name="Szarkandi J.G."/>
            <person name="Papp V."/>
            <person name="Albert L."/>
            <person name="Andreopoulos W."/>
            <person name="Angelini C."/>
            <person name="Antonin V."/>
            <person name="Barry K.W."/>
            <person name="Bougher N.L."/>
            <person name="Buchanan P."/>
            <person name="Buyck B."/>
            <person name="Bense V."/>
            <person name="Catcheside P."/>
            <person name="Chovatia M."/>
            <person name="Cooper J."/>
            <person name="Damon W."/>
            <person name="Desjardin D."/>
            <person name="Finy P."/>
            <person name="Geml J."/>
            <person name="Haridas S."/>
            <person name="Hughes K."/>
            <person name="Justo A."/>
            <person name="Karasinski D."/>
            <person name="Kautmanova I."/>
            <person name="Kiss B."/>
            <person name="Kocsube S."/>
            <person name="Kotiranta H."/>
            <person name="LaButti K.M."/>
            <person name="Lechner B.E."/>
            <person name="Liimatainen K."/>
            <person name="Lipzen A."/>
            <person name="Lukacs Z."/>
            <person name="Mihaltcheva S."/>
            <person name="Morgado L.N."/>
            <person name="Niskanen T."/>
            <person name="Noordeloos M.E."/>
            <person name="Ohm R.A."/>
            <person name="Ortiz-Santana B."/>
            <person name="Ovrebo C."/>
            <person name="Racz N."/>
            <person name="Riley R."/>
            <person name="Savchenko A."/>
            <person name="Shiryaev A."/>
            <person name="Soop K."/>
            <person name="Spirin V."/>
            <person name="Szebenyi C."/>
            <person name="Tomsovsky M."/>
            <person name="Tulloss R.E."/>
            <person name="Uehling J."/>
            <person name="Grigoriev I.V."/>
            <person name="Vagvolgyi C."/>
            <person name="Papp T."/>
            <person name="Martin F.M."/>
            <person name="Miettinen O."/>
            <person name="Hibbett D.S."/>
            <person name="Nagy L.G."/>
        </authorList>
    </citation>
    <scope>NUCLEOTIDE SEQUENCE [LARGE SCALE GENOMIC DNA]</scope>
    <source>
        <strain evidence="2 3">CBS 166.37</strain>
    </source>
</reference>
<dbReference type="EMBL" id="ML213632">
    <property type="protein sequence ID" value="TFK34397.1"/>
    <property type="molecule type" value="Genomic_DNA"/>
</dbReference>
<sequence length="137" mass="15670">MFTDLHPWVRYAAYQCVYWPAMHDLEEIIQERYHQQLFAALILTLEDPKSRFHSHAAAVLINFCESVDQDTLIPCLDPVVERLLKLFNLVGDQSQIRRYVPEQAITTLAMVADGSATYAVVSLCFLFLVEDGGSWYG</sequence>
<feature type="transmembrane region" description="Helical" evidence="1">
    <location>
        <begin position="104"/>
        <end position="129"/>
    </location>
</feature>
<keyword evidence="1" id="KW-1133">Transmembrane helix</keyword>
<evidence type="ECO:0000313" key="2">
    <source>
        <dbReference type="EMBL" id="TFK34397.1"/>
    </source>
</evidence>
<protein>
    <recommendedName>
        <fullName evidence="4">Armadillo-type protein</fullName>
    </recommendedName>
</protein>
<evidence type="ECO:0000313" key="3">
    <source>
        <dbReference type="Proteomes" id="UP000308652"/>
    </source>
</evidence>
<gene>
    <name evidence="2" type="ORF">BDQ12DRAFT_613656</name>
</gene>
<keyword evidence="1" id="KW-0472">Membrane</keyword>
<dbReference type="OrthoDB" id="543373at2759"/>
<dbReference type="AlphaFoldDB" id="A0A5C3LP66"/>
<organism evidence="2 3">
    <name type="scientific">Crucibulum laeve</name>
    <dbReference type="NCBI Taxonomy" id="68775"/>
    <lineage>
        <taxon>Eukaryota</taxon>
        <taxon>Fungi</taxon>
        <taxon>Dikarya</taxon>
        <taxon>Basidiomycota</taxon>
        <taxon>Agaricomycotina</taxon>
        <taxon>Agaricomycetes</taxon>
        <taxon>Agaricomycetidae</taxon>
        <taxon>Agaricales</taxon>
        <taxon>Agaricineae</taxon>
        <taxon>Nidulariaceae</taxon>
        <taxon>Crucibulum</taxon>
    </lineage>
</organism>
<evidence type="ECO:0000256" key="1">
    <source>
        <dbReference type="SAM" id="Phobius"/>
    </source>
</evidence>
<dbReference type="Gene3D" id="1.25.10.10">
    <property type="entry name" value="Leucine-rich Repeat Variant"/>
    <property type="match status" value="1"/>
</dbReference>
<keyword evidence="1" id="KW-0812">Transmembrane</keyword>
<evidence type="ECO:0008006" key="4">
    <source>
        <dbReference type="Google" id="ProtNLM"/>
    </source>
</evidence>
<dbReference type="InterPro" id="IPR016024">
    <property type="entry name" value="ARM-type_fold"/>
</dbReference>